<keyword evidence="9 11" id="KW-0539">Nucleus</keyword>
<sequence>MAGIDEMEQFVNWDKAIDAFQETQDGNALTGLAGDDNENIDLVLANVSEDDFSFCALQHFSDNNFPLPDMPTQGMDFMVTADDISNQFQWDTPPSPCINCSMAGFSCKKIREGMYKDYCTTCVALKVDCSFAVAPKSINPSAASFNINPFLSSGPEIPNTLQEDTQDDSCQSSRNASRNASVSDLANMGETFNNKAAAPPKIGARFSRESVRILKNWLSTHNRHPYPSDEEKEMLQRQTGLNKVQITNWLANARRRGKVQPPRSTSPHYTSSWSGPMDIPQRRGTPALEAMNPLQRWEHSPPENEPASVSAIARAVTASSSGLSSGIDSPFSLSYADDGSGKSICNQSSISSLGTSHSSNGSHGSAYSHGSRNSWGSFNSAPFNSHGRRRRRRRTSVKTGKEKTSLTVPLKTFQCTFCTETFRTKHDWQRHEKSLHLSLERWVCTPHGSKAVNPDTGILSCVFCGDANPDDAHIESHNHSACQERTPTERTFYRKDHLNQHLRLVHNIKFQDWSMKSWKVATPEIRSRCGFCGIVMDTWTIRVDHLAEHFKTGYSMADWKGDWGFDNPVLEMVENSMPPYLIHYERTSPLPYVANHSPPESPRNAYELIKLEMAFFTRNYKDQHGRLPNDEEMMVEGCRIIYASELLSLQGIATRPSWLRDIIMSSETLQQKARFGPLRGAAENRLASLKINGKDNLFEECPMEVQLHEFVKAKRLLGLTAMDDELQDEACRIVGRVEEVSTHPSEAIANWLIRLATSSTNWLAPFRRRAHLPRSEDVVDHICRSKDPSSIDSTIHSYSRLERELKDYLILQRSMGIEPTDDDLQRQARIIIYEFDDGWNQTAADNASWLEGFKNRHPVTSDSSPAFSHQDSSKSTVSGTAVTDATTLFSSECPVLMGCDGMYDIGSGNSRPGPYFLNDANCYRRLAKELKRWVAGTMSVNNPNRHVPSDEEIQHQARWILYDDDDPWNQTAADNAEWLQRLKRDAGILKTDGPGLPMSDGWALESGGSGFAPPYACPKASLDPFPADAQVSMGQGAKSLPAAIANSYIEKLTSQAARPAEVFCSRELERGLISYVEDHVACKGYMPSDAMLQTRARRILDSSTTPADDIDLLNKFKDMVAKKVSQVAAVPVMPSNVDINLSDEDVNNILQDMDFEFDAQDFGGATMEGLQDTGGSAKPVTYIPQSPVPCLTTRQRPDSMPTYLCHGFRWHRRDIRIFVILNDLEDAAPNWILAPASSYCILDQLHAQFDFLPELTPPTTPTQASFSNAKNTKPKPKPDHVDDDHDLPKSRVPDAEDAVLMHSWSPVRLLEEFDVDEMTMACRPYAYVADHVVRIDLSVDVAGEMAKYYERMAGEDGWIVKLRDQLQKGEPVKWYIIVCGDEVREVPGKSDEEEQEVGYEQLRERAQHMARARRMREIIDGSSNSPSEYEDDGDQDEDDALTVLEDILDHSEGASTPRPLSLELPDIHIPLQSRLDPTRASVLTTSTVWSQDQSPDETANTDAPDIDKPILPSELDPNRTSMSTAYSIWSRKETPDADMRLRQSEITQYSASTTSGLHSENGRTRLEPEEFAKAQPPTQNFVREETPDVMQPLKLAELVSSRTSTLPTPKNSQRKLPAPSLYRPESFIPPFSPPLPSSETFPDEAPKSTVPNKTGAIKPTEHPWPLSSDSPLGSSGSSTYHNEENSFPLVSSPAHSKNPPAATFSLPKEITPPRIPSPASKYPLQPQFPGPTMSRFEESVLQALPLLVTPNPKRLEKPSSGVVYQAGESIPKKQPPSSLPRSSVVRAPPPLNISTANSIKRSTSNPAKNITPPTSAQRETTDLNMKTPPITPRTPKTPTGQPLTQASPKSRIPRSGPKNIRVSTLPPPPEPAVKSPVRPPTPPKPKPRLRQKEELQRRPQTAPEEGMPLRPNGGGFSRPLQYDVPRSMQKPGGERVMLGPKLAPTSIPTLATSYSLSATTQANAPLNSAIPARARAQPPSNPAQIRQSISCLSARMVHPRPEPGPSAPAETFAQTSIELTLDDSDEEDLRSIVGSGSDVYELRERDTSRDRNGSAIWDAEAGDDEDDADRPLVAGRSRSPGSVASFQLYTPDEEQTVRRKFDRKLVLFVALLYMLSFIDRSNIGNARIAGMDEDLQSNPPREEWYEWALTSFYITYIAFEWMSLLWKIIPAHIFVSMVVLTWGLMASLQAVATSYPMLIVLRAALGIGEAGFTGIPFYLSFFFKREELAFRTAIFVSAAPLATTFASTLAWLIVKFASYGPIAPWRLLFIIEGFPSVIASVVAWNVIPDSPQTASYLTKREKKVARLRLRSEQATSTSSDSKPTSGLKGRDVLAIFRDPVAWITATMFFLTNMAYSSLPVFLPKILTEMGHDAHTSQALSAPPYLAAFVIVLFTAHMSDRLRTRTIPIIFHALASSSGYAILALAKPLNLPNFIRYMAVYPAAIGFFNVVTLTVTWSINNQSSQSRQGGGFVLLQLVGQCGPLVGTRLYPDRDAPYYATGMSTCAAAMLGVSILAYALRFYLKYQNRKFDQAENEHLEEGDEVEEEGLVGSGRRKPIGVSFRYML</sequence>
<gene>
    <name evidence="17" type="ORF">FAUST_2762</name>
</gene>
<dbReference type="SUPFAM" id="SSF103473">
    <property type="entry name" value="MFS general substrate transporter"/>
    <property type="match status" value="1"/>
</dbReference>
<evidence type="ECO:0000259" key="16">
    <source>
        <dbReference type="PROSITE" id="PS51253"/>
    </source>
</evidence>
<dbReference type="InterPro" id="IPR009057">
    <property type="entry name" value="Homeodomain-like_sf"/>
</dbReference>
<evidence type="ECO:0000256" key="6">
    <source>
        <dbReference type="ARBA" id="ARBA00023136"/>
    </source>
</evidence>
<dbReference type="PROSITE" id="PS51253">
    <property type="entry name" value="HTH_CENPB"/>
    <property type="match status" value="1"/>
</dbReference>
<feature type="compositionally biased region" description="Basic residues" evidence="12">
    <location>
        <begin position="386"/>
        <end position="396"/>
    </location>
</feature>
<proteinExistence type="predicted"/>
<dbReference type="PROSITE" id="PS50071">
    <property type="entry name" value="HOMEOBOX_2"/>
    <property type="match status" value="1"/>
</dbReference>
<evidence type="ECO:0000256" key="5">
    <source>
        <dbReference type="ARBA" id="ARBA00023125"/>
    </source>
</evidence>
<dbReference type="Pfam" id="PF05920">
    <property type="entry name" value="Homeobox_KN"/>
    <property type="match status" value="1"/>
</dbReference>
<keyword evidence="5 11" id="KW-0238">DNA-binding</keyword>
<feature type="transmembrane region" description="Helical" evidence="13">
    <location>
        <begin position="2408"/>
        <end position="2425"/>
    </location>
</feature>
<feature type="region of interest" description="Disordered" evidence="12">
    <location>
        <begin position="1486"/>
        <end position="1519"/>
    </location>
</feature>
<dbReference type="InterPro" id="IPR006600">
    <property type="entry name" value="HTH_CenpB_DNA-bd_dom"/>
</dbReference>
<evidence type="ECO:0000256" key="3">
    <source>
        <dbReference type="ARBA" id="ARBA00022692"/>
    </source>
</evidence>
<evidence type="ECO:0000256" key="7">
    <source>
        <dbReference type="ARBA" id="ARBA00023155"/>
    </source>
</evidence>
<feature type="region of interest" description="Disordered" evidence="12">
    <location>
        <begin position="1601"/>
        <end position="1733"/>
    </location>
</feature>
<dbReference type="InterPro" id="IPR011701">
    <property type="entry name" value="MFS"/>
</dbReference>
<keyword evidence="7 11" id="KW-0371">Homeobox</keyword>
<dbReference type="Gene3D" id="1.20.1250.20">
    <property type="entry name" value="MFS general substrate transporter like domains"/>
    <property type="match status" value="2"/>
</dbReference>
<feature type="domain" description="Homeobox" evidence="14">
    <location>
        <begin position="197"/>
        <end position="260"/>
    </location>
</feature>
<dbReference type="InterPro" id="IPR036259">
    <property type="entry name" value="MFS_trans_sf"/>
</dbReference>
<keyword evidence="18" id="KW-1185">Reference proteome</keyword>
<evidence type="ECO:0000256" key="4">
    <source>
        <dbReference type="ARBA" id="ARBA00022989"/>
    </source>
</evidence>
<keyword evidence="3 13" id="KW-0812">Transmembrane</keyword>
<evidence type="ECO:0000256" key="13">
    <source>
        <dbReference type="SAM" id="Phobius"/>
    </source>
</evidence>
<evidence type="ECO:0000256" key="8">
    <source>
        <dbReference type="ARBA" id="ARBA00023180"/>
    </source>
</evidence>
<feature type="compositionally biased region" description="Basic and acidic residues" evidence="12">
    <location>
        <begin position="2043"/>
        <end position="2052"/>
    </location>
</feature>
<dbReference type="InterPro" id="IPR013087">
    <property type="entry name" value="Znf_C2H2_type"/>
</dbReference>
<dbReference type="InterPro" id="IPR008422">
    <property type="entry name" value="KN_HD"/>
</dbReference>
<comment type="subcellular location">
    <subcellularLocation>
        <location evidence="1">Membrane</location>
        <topology evidence="1">Multi-pass membrane protein</topology>
    </subcellularLocation>
    <subcellularLocation>
        <location evidence="11">Nucleus</location>
    </subcellularLocation>
</comment>
<feature type="transmembrane region" description="Helical" evidence="13">
    <location>
        <begin position="2173"/>
        <end position="2192"/>
    </location>
</feature>
<evidence type="ECO:0000256" key="11">
    <source>
        <dbReference type="PROSITE-ProRule" id="PRU00108"/>
    </source>
</evidence>
<dbReference type="FunFam" id="1.20.1250.20:FF:000013">
    <property type="entry name" value="MFS general substrate transporter"/>
    <property type="match status" value="1"/>
</dbReference>
<dbReference type="Proteomes" id="UP000537989">
    <property type="component" value="Unassembled WGS sequence"/>
</dbReference>
<evidence type="ECO:0000256" key="12">
    <source>
        <dbReference type="SAM" id="MobiDB-lite"/>
    </source>
</evidence>
<dbReference type="GO" id="GO:0008270">
    <property type="term" value="F:zinc ion binding"/>
    <property type="evidence" value="ECO:0007669"/>
    <property type="project" value="UniProtKB-KW"/>
</dbReference>
<feature type="compositionally biased region" description="Polar residues" evidence="12">
    <location>
        <begin position="1792"/>
        <end position="1824"/>
    </location>
</feature>
<feature type="region of interest" description="Disordered" evidence="12">
    <location>
        <begin position="155"/>
        <end position="180"/>
    </location>
</feature>
<evidence type="ECO:0000256" key="10">
    <source>
        <dbReference type="PROSITE-ProRule" id="PRU00042"/>
    </source>
</evidence>
<feature type="DNA-binding region" description="Homeobox" evidence="11">
    <location>
        <begin position="199"/>
        <end position="261"/>
    </location>
</feature>
<dbReference type="CDD" id="cd00086">
    <property type="entry name" value="homeodomain"/>
    <property type="match status" value="1"/>
</dbReference>
<feature type="transmembrane region" description="Helical" evidence="13">
    <location>
        <begin position="2496"/>
        <end position="2518"/>
    </location>
</feature>
<feature type="compositionally biased region" description="Polar residues" evidence="12">
    <location>
        <begin position="372"/>
        <end position="383"/>
    </location>
</feature>
<keyword evidence="10" id="KW-0479">Metal-binding</keyword>
<feature type="compositionally biased region" description="Pro residues" evidence="12">
    <location>
        <begin position="1865"/>
        <end position="1884"/>
    </location>
</feature>
<keyword evidence="10" id="KW-0862">Zinc</keyword>
<dbReference type="GO" id="GO:0005634">
    <property type="term" value="C:nucleus"/>
    <property type="evidence" value="ECO:0007669"/>
    <property type="project" value="UniProtKB-SubCell"/>
</dbReference>
<dbReference type="PANTHER" id="PTHR43791:SF27">
    <property type="entry name" value="TRANSPORTER, PUTATIVE (AFU_ORTHOLOGUE AFUA_2G15730)-RELATED"/>
    <property type="match status" value="1"/>
</dbReference>
<dbReference type="PROSITE" id="PS50157">
    <property type="entry name" value="ZINC_FINGER_C2H2_2"/>
    <property type="match status" value="1"/>
</dbReference>
<accession>A0AAN6C699</accession>
<feature type="transmembrane region" description="Helical" evidence="13">
    <location>
        <begin position="2233"/>
        <end position="2253"/>
    </location>
</feature>
<feature type="region of interest" description="Disordered" evidence="12">
    <location>
        <begin position="254"/>
        <end position="284"/>
    </location>
</feature>
<dbReference type="PROSITE" id="PS00028">
    <property type="entry name" value="ZINC_FINGER_C2H2_1"/>
    <property type="match status" value="1"/>
</dbReference>
<feature type="transmembrane region" description="Helical" evidence="13">
    <location>
        <begin position="2340"/>
        <end position="2358"/>
    </location>
</feature>
<feature type="region of interest" description="Disordered" evidence="12">
    <location>
        <begin position="2043"/>
        <end position="2080"/>
    </location>
</feature>
<feature type="compositionally biased region" description="Polar residues" evidence="12">
    <location>
        <begin position="1486"/>
        <end position="1501"/>
    </location>
</feature>
<dbReference type="GO" id="GO:0006355">
    <property type="term" value="P:regulation of DNA-templated transcription"/>
    <property type="evidence" value="ECO:0007669"/>
    <property type="project" value="InterPro"/>
</dbReference>
<dbReference type="SMART" id="SM00389">
    <property type="entry name" value="HOX"/>
    <property type="match status" value="1"/>
</dbReference>
<feature type="compositionally biased region" description="Polar residues" evidence="12">
    <location>
        <begin position="1601"/>
        <end position="1611"/>
    </location>
</feature>
<feature type="compositionally biased region" description="Low complexity" evidence="12">
    <location>
        <begin position="1665"/>
        <end position="1678"/>
    </location>
</feature>
<dbReference type="GO" id="GO:0003677">
    <property type="term" value="F:DNA binding"/>
    <property type="evidence" value="ECO:0007669"/>
    <property type="project" value="UniProtKB-UniRule"/>
</dbReference>
<dbReference type="FunFam" id="1.20.1250.20:FF:000018">
    <property type="entry name" value="MFS transporter permease"/>
    <property type="match status" value="1"/>
</dbReference>
<feature type="region of interest" description="Disordered" evidence="12">
    <location>
        <begin position="348"/>
        <end position="403"/>
    </location>
</feature>
<name>A0AAN6C699_FUSAU</name>
<dbReference type="SMART" id="SM00355">
    <property type="entry name" value="ZnF_C2H2"/>
    <property type="match status" value="3"/>
</dbReference>
<feature type="transmembrane region" description="Helical" evidence="13">
    <location>
        <begin position="2198"/>
        <end position="2221"/>
    </location>
</feature>
<keyword evidence="8" id="KW-0325">Glycoprotein</keyword>
<feature type="transmembrane region" description="Helical" evidence="13">
    <location>
        <begin position="2378"/>
        <end position="2396"/>
    </location>
</feature>
<organism evidence="17 18">
    <name type="scientific">Fusarium austroamericanum</name>
    <dbReference type="NCBI Taxonomy" id="282268"/>
    <lineage>
        <taxon>Eukaryota</taxon>
        <taxon>Fungi</taxon>
        <taxon>Dikarya</taxon>
        <taxon>Ascomycota</taxon>
        <taxon>Pezizomycotina</taxon>
        <taxon>Sordariomycetes</taxon>
        <taxon>Hypocreomycetidae</taxon>
        <taxon>Hypocreales</taxon>
        <taxon>Nectriaceae</taxon>
        <taxon>Fusarium</taxon>
    </lineage>
</organism>
<keyword evidence="6 13" id="KW-0472">Membrane</keyword>
<dbReference type="InterPro" id="IPR001356">
    <property type="entry name" value="HD"/>
</dbReference>
<feature type="compositionally biased region" description="Low complexity" evidence="12">
    <location>
        <begin position="348"/>
        <end position="371"/>
    </location>
</feature>
<dbReference type="Pfam" id="PF07690">
    <property type="entry name" value="MFS_1"/>
    <property type="match status" value="1"/>
</dbReference>
<dbReference type="GO" id="GO:0016020">
    <property type="term" value="C:membrane"/>
    <property type="evidence" value="ECO:0007669"/>
    <property type="project" value="UniProtKB-SubCell"/>
</dbReference>
<dbReference type="PANTHER" id="PTHR43791">
    <property type="entry name" value="PERMEASE-RELATED"/>
    <property type="match status" value="1"/>
</dbReference>
<keyword evidence="4 13" id="KW-1133">Transmembrane helix</keyword>
<feature type="region of interest" description="Disordered" evidence="12">
    <location>
        <begin position="1260"/>
        <end position="1289"/>
    </location>
</feature>
<feature type="region of interest" description="Disordered" evidence="12">
    <location>
        <begin position="1417"/>
        <end position="1436"/>
    </location>
</feature>
<feature type="compositionally biased region" description="Basic and acidic residues" evidence="12">
    <location>
        <begin position="1276"/>
        <end position="1289"/>
    </location>
</feature>
<evidence type="ECO:0000313" key="18">
    <source>
        <dbReference type="Proteomes" id="UP000537989"/>
    </source>
</evidence>
<feature type="region of interest" description="Disordered" evidence="12">
    <location>
        <begin position="1750"/>
        <end position="1941"/>
    </location>
</feature>
<feature type="compositionally biased region" description="Polar residues" evidence="12">
    <location>
        <begin position="159"/>
        <end position="171"/>
    </location>
</feature>
<dbReference type="Pfam" id="PF03221">
    <property type="entry name" value="HTH_Tnp_Tc5"/>
    <property type="match status" value="1"/>
</dbReference>
<evidence type="ECO:0000256" key="2">
    <source>
        <dbReference type="ARBA" id="ARBA00022448"/>
    </source>
</evidence>
<evidence type="ECO:0000256" key="1">
    <source>
        <dbReference type="ARBA" id="ARBA00004141"/>
    </source>
</evidence>
<reference evidence="17 18" key="1">
    <citation type="submission" date="2020-02" db="EMBL/GenBank/DDBJ databases">
        <title>Identification and distribution of gene clusters putatively required for synthesis of sphingolipid metabolism inhibitors in phylogenetically diverse species of the filamentous fungus Fusarium.</title>
        <authorList>
            <person name="Kim H.-S."/>
            <person name="Busman M."/>
            <person name="Brown D.W."/>
            <person name="Divon H."/>
            <person name="Uhlig S."/>
            <person name="Proctor R.H."/>
        </authorList>
    </citation>
    <scope>NUCLEOTIDE SEQUENCE [LARGE SCALE GENOMIC DNA]</scope>
    <source>
        <strain evidence="17 18">NRRL 2903</strain>
    </source>
</reference>
<dbReference type="SUPFAM" id="SSF46689">
    <property type="entry name" value="Homeodomain-like"/>
    <property type="match status" value="2"/>
</dbReference>
<keyword evidence="2" id="KW-0813">Transport</keyword>
<feature type="compositionally biased region" description="Polar residues" evidence="12">
    <location>
        <begin position="262"/>
        <end position="274"/>
    </location>
</feature>
<protein>
    <recommendedName>
        <fullName evidence="19">Monocarboxylate transporter 4</fullName>
    </recommendedName>
</protein>
<dbReference type="Gene3D" id="1.10.10.60">
    <property type="entry name" value="Homeodomain-like"/>
    <property type="match status" value="1"/>
</dbReference>
<feature type="transmembrane region" description="Helical" evidence="13">
    <location>
        <begin position="2437"/>
        <end position="2458"/>
    </location>
</feature>
<evidence type="ECO:0000256" key="9">
    <source>
        <dbReference type="ARBA" id="ARBA00023242"/>
    </source>
</evidence>
<feature type="domain" description="C2H2-type" evidence="15">
    <location>
        <begin position="413"/>
        <end position="441"/>
    </location>
</feature>
<feature type="domain" description="HTH CENPB-type" evidence="16">
    <location>
        <begin position="789"/>
        <end position="863"/>
    </location>
</feature>
<evidence type="ECO:0000313" key="17">
    <source>
        <dbReference type="EMBL" id="KAF5243679.1"/>
    </source>
</evidence>
<dbReference type="GO" id="GO:0022857">
    <property type="term" value="F:transmembrane transporter activity"/>
    <property type="evidence" value="ECO:0007669"/>
    <property type="project" value="InterPro"/>
</dbReference>
<feature type="transmembrane region" description="Helical" evidence="13">
    <location>
        <begin position="2265"/>
        <end position="2287"/>
    </location>
</feature>
<comment type="caution">
    <text evidence="17">The sequence shown here is derived from an EMBL/GenBank/DDBJ whole genome shotgun (WGS) entry which is preliminary data.</text>
</comment>
<evidence type="ECO:0000259" key="15">
    <source>
        <dbReference type="PROSITE" id="PS50157"/>
    </source>
</evidence>
<evidence type="ECO:0000259" key="14">
    <source>
        <dbReference type="PROSITE" id="PS50071"/>
    </source>
</evidence>
<dbReference type="EMBL" id="JAAMOD010000057">
    <property type="protein sequence ID" value="KAF5243679.1"/>
    <property type="molecule type" value="Genomic_DNA"/>
</dbReference>
<evidence type="ECO:0008006" key="19">
    <source>
        <dbReference type="Google" id="ProtNLM"/>
    </source>
</evidence>
<keyword evidence="10" id="KW-0863">Zinc-finger</keyword>